<dbReference type="EnsemblMetazoa" id="XM_019905038.1">
    <property type="protein sequence ID" value="XP_019760597.1"/>
    <property type="gene ID" value="LOC109538007"/>
</dbReference>
<sequence length="347" mass="39151">MNAKASIAVFTVLLGCMLNNVFLEYIVKLDPGAGHLITFLQFAFIAIHGFIFTSKFGQLVPKVPFKEYMTLVAFFFVTSVVNNWAFAFNIPVPLHFIFRAGSLIANLIMSVLILKKSYTWDKYLSVLMITAGIIICTFYSSKDVEICHDCDIKGNIAANIGFENEAVDASKFFWWVVGILLLTSSLLLSARMGIYQETLYKKYGKHPEEALYYTHLYSLPGFLLYSGSIWNHSIVASNSDPYQIPFTSIVISVIWLYLILNVLTQYLCISSVYVLTAECTSLTVTLVITLRKFLSLVFSIVYFQNPFTTAHWIGTALVFGGTLIFTEVPKRILESRKQVKESIKKAN</sequence>
<evidence type="ECO:0000256" key="1">
    <source>
        <dbReference type="ARBA" id="ARBA00004127"/>
    </source>
</evidence>
<dbReference type="STRING" id="77166.J3JWR5"/>
<evidence type="ECO:0000313" key="9">
    <source>
        <dbReference type="EMBL" id="AEE62645.1"/>
    </source>
</evidence>
<dbReference type="AlphaFoldDB" id="J3JWR5"/>
<dbReference type="GO" id="GO:0005464">
    <property type="term" value="F:UDP-xylose transmembrane transporter activity"/>
    <property type="evidence" value="ECO:0007669"/>
    <property type="project" value="TreeGrafter"/>
</dbReference>
<name>J3JWR5_DENPD</name>
<evidence type="ECO:0000256" key="6">
    <source>
        <dbReference type="ARBA" id="ARBA00022989"/>
    </source>
</evidence>
<evidence type="ECO:0008006" key="15">
    <source>
        <dbReference type="Google" id="ProtNLM"/>
    </source>
</evidence>
<dbReference type="EMBL" id="KB740967">
    <property type="protein sequence ID" value="ENN76836.1"/>
    <property type="molecule type" value="Genomic_DNA"/>
</dbReference>
<feature type="transmembrane region" description="Helical" evidence="8">
    <location>
        <begin position="123"/>
        <end position="141"/>
    </location>
</feature>
<keyword evidence="3" id="KW-0813">Transport</keyword>
<evidence type="ECO:0000256" key="4">
    <source>
        <dbReference type="ARBA" id="ARBA00022597"/>
    </source>
</evidence>
<dbReference type="PANTHER" id="PTHR10778">
    <property type="entry name" value="SOLUTE CARRIER FAMILY 35 MEMBER B"/>
    <property type="match status" value="1"/>
</dbReference>
<organism evidence="9">
    <name type="scientific">Dendroctonus ponderosae</name>
    <name type="common">Mountain pine beetle</name>
    <dbReference type="NCBI Taxonomy" id="77166"/>
    <lineage>
        <taxon>Eukaryota</taxon>
        <taxon>Metazoa</taxon>
        <taxon>Ecdysozoa</taxon>
        <taxon>Arthropoda</taxon>
        <taxon>Hexapoda</taxon>
        <taxon>Insecta</taxon>
        <taxon>Pterygota</taxon>
        <taxon>Neoptera</taxon>
        <taxon>Endopterygota</taxon>
        <taxon>Coleoptera</taxon>
        <taxon>Polyphaga</taxon>
        <taxon>Cucujiformia</taxon>
        <taxon>Curculionidae</taxon>
        <taxon>Scolytinae</taxon>
        <taxon>Dendroctonus</taxon>
    </lineage>
</organism>
<feature type="transmembrane region" description="Helical" evidence="8">
    <location>
        <begin position="172"/>
        <end position="190"/>
    </location>
</feature>
<reference evidence="12" key="3">
    <citation type="submission" date="2024-08" db="UniProtKB">
        <authorList>
            <consortium name="EnsemblMetazoa"/>
        </authorList>
    </citation>
    <scope>IDENTIFICATION</scope>
</reference>
<accession>J3JWR5</accession>
<keyword evidence="4" id="KW-0762">Sugar transport</keyword>
<reference evidence="13 14" key="2">
    <citation type="journal article" date="2013" name="Genome Biol.">
        <title>Draft genome of the mountain pine beetle, Dendroctonus ponderosae Hopkins, a major forest pest.</title>
        <authorList>
            <person name="Keeling C.I."/>
            <person name="Yuen M.M."/>
            <person name="Liao N.Y."/>
            <person name="Docking T.R."/>
            <person name="Chan S.K."/>
            <person name="Taylor G.A."/>
            <person name="Palmquist D.L."/>
            <person name="Jackman S.D."/>
            <person name="Nguyen A."/>
            <person name="Li M."/>
            <person name="Henderson H."/>
            <person name="Janes J.K."/>
            <person name="Zhao Y."/>
            <person name="Pandoh P."/>
            <person name="Moore R."/>
            <person name="Sperling F.A."/>
            <person name="Huber D.P."/>
            <person name="Birol I."/>
            <person name="Jones S.J."/>
            <person name="Bohlmann J."/>
        </authorList>
    </citation>
    <scope>NUCLEOTIDE SEQUENCE</scope>
</reference>
<feature type="transmembrane region" description="Helical" evidence="8">
    <location>
        <begin position="33"/>
        <end position="56"/>
    </location>
</feature>
<dbReference type="OMA" id="NPFTGWH"/>
<evidence type="ECO:0000313" key="13">
    <source>
        <dbReference type="Proteomes" id="UP000019118"/>
    </source>
</evidence>
<dbReference type="GO" id="GO:0005462">
    <property type="term" value="F:UDP-N-acetylglucosamine transmembrane transporter activity"/>
    <property type="evidence" value="ECO:0007669"/>
    <property type="project" value="TreeGrafter"/>
</dbReference>
<keyword evidence="5 8" id="KW-0812">Transmembrane</keyword>
<dbReference type="HOGENOM" id="CLU_033007_1_0_1"/>
<keyword evidence="6 8" id="KW-1133">Transmembrane helix</keyword>
<dbReference type="Pfam" id="PF08449">
    <property type="entry name" value="UAA"/>
    <property type="match status" value="1"/>
</dbReference>
<reference evidence="9" key="1">
    <citation type="journal article" date="2012" name="Insect Biochem. Mol. Biol.">
        <title>Transcriptome and full-length cDNA resources for the mountain pine beetle, Dendroctonus ponderosae Hopkins, a major insect pest of pine forests.</title>
        <authorList>
            <person name="Keeling C.I."/>
            <person name="Henderson H."/>
            <person name="Li M."/>
            <person name="Yuen M."/>
            <person name="Clark E.L."/>
            <person name="Fraser J.D."/>
            <person name="Huber D.P."/>
            <person name="Liao N.Y."/>
            <person name="Roderick Docking T."/>
            <person name="Birol I."/>
            <person name="Chan S.K."/>
            <person name="Taylor G.A."/>
            <person name="Palmquist D."/>
            <person name="Jones S.J."/>
            <person name="Bohlmann J."/>
        </authorList>
    </citation>
    <scope>NUCLEOTIDE SEQUENCE</scope>
    <source>
        <tissue evidence="9">Larvae</tissue>
    </source>
</reference>
<evidence type="ECO:0000256" key="3">
    <source>
        <dbReference type="ARBA" id="ARBA00022448"/>
    </source>
</evidence>
<evidence type="ECO:0000256" key="5">
    <source>
        <dbReference type="ARBA" id="ARBA00022692"/>
    </source>
</evidence>
<dbReference type="GO" id="GO:0005789">
    <property type="term" value="C:endoplasmic reticulum membrane"/>
    <property type="evidence" value="ECO:0007669"/>
    <property type="project" value="TreeGrafter"/>
</dbReference>
<evidence type="ECO:0000256" key="7">
    <source>
        <dbReference type="ARBA" id="ARBA00023136"/>
    </source>
</evidence>
<gene>
    <name evidence="12" type="primary">109538007</name>
    <name evidence="11" type="ORF">D910_11950</name>
    <name evidence="10" type="ORF">YQE_06677</name>
</gene>
<dbReference type="EMBL" id="KB632399">
    <property type="protein sequence ID" value="ERL94675.1"/>
    <property type="molecule type" value="Genomic_DNA"/>
</dbReference>
<dbReference type="KEGG" id="dpa:109538007"/>
<proteinExistence type="evidence at transcript level"/>
<dbReference type="PANTHER" id="PTHR10778:SF4">
    <property type="entry name" value="NUCLEOTIDE SUGAR TRANSPORTER SLC35B4"/>
    <property type="match status" value="1"/>
</dbReference>
<protein>
    <recommendedName>
        <fullName evidence="15">Sugar phosphate transporter domain-containing protein</fullName>
    </recommendedName>
</protein>
<dbReference type="OrthoDB" id="999962at2759"/>
<dbReference type="PROSITE" id="PS51257">
    <property type="entry name" value="PROKAR_LIPOPROTEIN"/>
    <property type="match status" value="1"/>
</dbReference>
<evidence type="ECO:0000256" key="2">
    <source>
        <dbReference type="ARBA" id="ARBA00010694"/>
    </source>
</evidence>
<feature type="transmembrane region" description="Helical" evidence="8">
    <location>
        <begin position="210"/>
        <end position="230"/>
    </location>
</feature>
<feature type="transmembrane region" description="Helical" evidence="8">
    <location>
        <begin position="272"/>
        <end position="290"/>
    </location>
</feature>
<dbReference type="Proteomes" id="UP000030742">
    <property type="component" value="Unassembled WGS sequence"/>
</dbReference>
<comment type="similarity">
    <text evidence="2">Belongs to the nucleotide-sugar transporter family. SLC35B subfamily.</text>
</comment>
<evidence type="ECO:0000313" key="10">
    <source>
        <dbReference type="EMBL" id="ENN76836.1"/>
    </source>
</evidence>
<feature type="transmembrane region" description="Helical" evidence="8">
    <location>
        <begin position="242"/>
        <end position="260"/>
    </location>
</feature>
<evidence type="ECO:0000313" key="12">
    <source>
        <dbReference type="EnsemblMetazoa" id="XP_019760597.1"/>
    </source>
</evidence>
<evidence type="ECO:0000313" key="11">
    <source>
        <dbReference type="EMBL" id="ERL94675.1"/>
    </source>
</evidence>
<keyword evidence="13" id="KW-1185">Reference proteome</keyword>
<dbReference type="GO" id="GO:0000139">
    <property type="term" value="C:Golgi membrane"/>
    <property type="evidence" value="ECO:0007669"/>
    <property type="project" value="TreeGrafter"/>
</dbReference>
<feature type="transmembrane region" description="Helical" evidence="8">
    <location>
        <begin position="310"/>
        <end position="328"/>
    </location>
</feature>
<dbReference type="EMBL" id="BT127683">
    <property type="protein sequence ID" value="AEE62645.1"/>
    <property type="molecule type" value="mRNA"/>
</dbReference>
<comment type="subcellular location">
    <subcellularLocation>
        <location evidence="1">Endomembrane system</location>
        <topology evidence="1">Multi-pass membrane protein</topology>
    </subcellularLocation>
</comment>
<evidence type="ECO:0000256" key="8">
    <source>
        <dbReference type="SAM" id="Phobius"/>
    </source>
</evidence>
<feature type="transmembrane region" description="Helical" evidence="8">
    <location>
        <begin position="68"/>
        <end position="90"/>
    </location>
</feature>
<feature type="transmembrane region" description="Helical" evidence="8">
    <location>
        <begin position="96"/>
        <end position="114"/>
    </location>
</feature>
<dbReference type="InterPro" id="IPR013657">
    <property type="entry name" value="SCL35B1-4/HUT1"/>
</dbReference>
<dbReference type="Proteomes" id="UP000019118">
    <property type="component" value="Unassembled WGS sequence"/>
</dbReference>
<evidence type="ECO:0000313" key="14">
    <source>
        <dbReference type="Proteomes" id="UP000030742"/>
    </source>
</evidence>
<keyword evidence="7 8" id="KW-0472">Membrane</keyword>